<comment type="caution">
    <text evidence="1">The sequence shown here is derived from an EMBL/GenBank/DDBJ whole genome shotgun (WGS) entry which is preliminary data.</text>
</comment>
<organism evidence="1 2">
    <name type="scientific">Gossypium stocksii</name>
    <dbReference type="NCBI Taxonomy" id="47602"/>
    <lineage>
        <taxon>Eukaryota</taxon>
        <taxon>Viridiplantae</taxon>
        <taxon>Streptophyta</taxon>
        <taxon>Embryophyta</taxon>
        <taxon>Tracheophyta</taxon>
        <taxon>Spermatophyta</taxon>
        <taxon>Magnoliopsida</taxon>
        <taxon>eudicotyledons</taxon>
        <taxon>Gunneridae</taxon>
        <taxon>Pentapetalae</taxon>
        <taxon>rosids</taxon>
        <taxon>malvids</taxon>
        <taxon>Malvales</taxon>
        <taxon>Malvaceae</taxon>
        <taxon>Malvoideae</taxon>
        <taxon>Gossypium</taxon>
    </lineage>
</organism>
<dbReference type="EMBL" id="JAIQCV010000013">
    <property type="protein sequence ID" value="KAH1031589.1"/>
    <property type="molecule type" value="Genomic_DNA"/>
</dbReference>
<keyword evidence="2" id="KW-1185">Reference proteome</keyword>
<dbReference type="Proteomes" id="UP000828251">
    <property type="component" value="Unassembled WGS sequence"/>
</dbReference>
<gene>
    <name evidence="1" type="ORF">J1N35_043763</name>
</gene>
<evidence type="ECO:0000313" key="2">
    <source>
        <dbReference type="Proteomes" id="UP000828251"/>
    </source>
</evidence>
<reference evidence="1 2" key="1">
    <citation type="journal article" date="2021" name="Plant Biotechnol. J.">
        <title>Multi-omics assisted identification of the key and species-specific regulatory components of drought-tolerant mechanisms in Gossypium stocksii.</title>
        <authorList>
            <person name="Yu D."/>
            <person name="Ke L."/>
            <person name="Zhang D."/>
            <person name="Wu Y."/>
            <person name="Sun Y."/>
            <person name="Mei J."/>
            <person name="Sun J."/>
            <person name="Sun Y."/>
        </authorList>
    </citation>
    <scope>NUCLEOTIDE SEQUENCE [LARGE SCALE GENOMIC DNA]</scope>
    <source>
        <strain evidence="2">cv. E1</strain>
        <tissue evidence="1">Leaf</tissue>
    </source>
</reference>
<accession>A0A9D3U832</accession>
<dbReference type="AlphaFoldDB" id="A0A9D3U832"/>
<sequence>MGKKGASVKVSAKVLAENESVASSPKFNRRRVPAIRDFSPGCERVTTSNFGLSRQIAIDQSSQGKW</sequence>
<protein>
    <submittedName>
        <fullName evidence="1">Uncharacterized protein</fullName>
    </submittedName>
</protein>
<proteinExistence type="predicted"/>
<evidence type="ECO:0000313" key="1">
    <source>
        <dbReference type="EMBL" id="KAH1031589.1"/>
    </source>
</evidence>
<name>A0A9D3U832_9ROSI</name>